<feature type="domain" description="PPIase FKBP-type" evidence="7">
    <location>
        <begin position="454"/>
        <end position="542"/>
    </location>
</feature>
<feature type="compositionally biased region" description="Basic residues" evidence="6">
    <location>
        <begin position="259"/>
        <end position="268"/>
    </location>
</feature>
<accession>A0AAV1DC80</accession>
<feature type="compositionally biased region" description="Acidic residues" evidence="6">
    <location>
        <begin position="153"/>
        <end position="162"/>
    </location>
</feature>
<keyword evidence="9" id="KW-1185">Reference proteome</keyword>
<evidence type="ECO:0000256" key="3">
    <source>
        <dbReference type="ARBA" id="ARBA00023110"/>
    </source>
</evidence>
<feature type="compositionally biased region" description="Acidic residues" evidence="6">
    <location>
        <begin position="126"/>
        <end position="141"/>
    </location>
</feature>
<organism evidence="8 9">
    <name type="scientific">Oldenlandia corymbosa var. corymbosa</name>
    <dbReference type="NCBI Taxonomy" id="529605"/>
    <lineage>
        <taxon>Eukaryota</taxon>
        <taxon>Viridiplantae</taxon>
        <taxon>Streptophyta</taxon>
        <taxon>Embryophyta</taxon>
        <taxon>Tracheophyta</taxon>
        <taxon>Spermatophyta</taxon>
        <taxon>Magnoliopsida</taxon>
        <taxon>eudicotyledons</taxon>
        <taxon>Gunneridae</taxon>
        <taxon>Pentapetalae</taxon>
        <taxon>asterids</taxon>
        <taxon>lamiids</taxon>
        <taxon>Gentianales</taxon>
        <taxon>Rubiaceae</taxon>
        <taxon>Rubioideae</taxon>
        <taxon>Spermacoceae</taxon>
        <taxon>Hedyotis-Oldenlandia complex</taxon>
        <taxon>Oldenlandia</taxon>
    </lineage>
</organism>
<reference evidence="8" key="1">
    <citation type="submission" date="2023-03" db="EMBL/GenBank/DDBJ databases">
        <authorList>
            <person name="Julca I."/>
        </authorList>
    </citation>
    <scope>NUCLEOTIDE SEQUENCE</scope>
</reference>
<evidence type="ECO:0000313" key="9">
    <source>
        <dbReference type="Proteomes" id="UP001161247"/>
    </source>
</evidence>
<evidence type="ECO:0000259" key="7">
    <source>
        <dbReference type="PROSITE" id="PS50059"/>
    </source>
</evidence>
<name>A0AAV1DC80_OLDCO</name>
<keyword evidence="4 5" id="KW-0413">Isomerase</keyword>
<protein>
    <recommendedName>
        <fullName evidence="2 5">peptidylprolyl isomerase</fullName>
        <ecNumber evidence="2 5">5.2.1.8</ecNumber>
    </recommendedName>
</protein>
<evidence type="ECO:0000256" key="2">
    <source>
        <dbReference type="ARBA" id="ARBA00013194"/>
    </source>
</evidence>
<evidence type="ECO:0000256" key="5">
    <source>
        <dbReference type="PROSITE-ProRule" id="PRU00277"/>
    </source>
</evidence>
<feature type="compositionally biased region" description="Basic and acidic residues" evidence="6">
    <location>
        <begin position="269"/>
        <end position="294"/>
    </location>
</feature>
<dbReference type="Gene3D" id="3.10.50.40">
    <property type="match status" value="1"/>
</dbReference>
<dbReference type="PANTHER" id="PTHR43811:SF48">
    <property type="entry name" value="PEPTIDYL-PROLYL CIS-TRANS ISOMERASE FKBP43"/>
    <property type="match status" value="1"/>
</dbReference>
<dbReference type="EMBL" id="OX459121">
    <property type="protein sequence ID" value="CAI9104640.1"/>
    <property type="molecule type" value="Genomic_DNA"/>
</dbReference>
<feature type="compositionally biased region" description="Basic residues" evidence="6">
    <location>
        <begin position="396"/>
        <end position="405"/>
    </location>
</feature>
<feature type="compositionally biased region" description="Polar residues" evidence="6">
    <location>
        <begin position="339"/>
        <end position="352"/>
    </location>
</feature>
<dbReference type="AlphaFoldDB" id="A0AAV1DC80"/>
<dbReference type="Proteomes" id="UP001161247">
    <property type="component" value="Chromosome 4"/>
</dbReference>
<dbReference type="GO" id="GO:0003755">
    <property type="term" value="F:peptidyl-prolyl cis-trans isomerase activity"/>
    <property type="evidence" value="ECO:0007669"/>
    <property type="project" value="UniProtKB-KW"/>
</dbReference>
<dbReference type="PANTHER" id="PTHR43811">
    <property type="entry name" value="FKBP-TYPE PEPTIDYL-PROLYL CIS-TRANS ISOMERASE FKPA"/>
    <property type="match status" value="1"/>
</dbReference>
<feature type="compositionally biased region" description="Polar residues" evidence="6">
    <location>
        <begin position="412"/>
        <end position="428"/>
    </location>
</feature>
<evidence type="ECO:0000256" key="1">
    <source>
        <dbReference type="ARBA" id="ARBA00000971"/>
    </source>
</evidence>
<comment type="catalytic activity">
    <reaction evidence="1 5">
        <text>[protein]-peptidylproline (omega=180) = [protein]-peptidylproline (omega=0)</text>
        <dbReference type="Rhea" id="RHEA:16237"/>
        <dbReference type="Rhea" id="RHEA-COMP:10747"/>
        <dbReference type="Rhea" id="RHEA-COMP:10748"/>
        <dbReference type="ChEBI" id="CHEBI:83833"/>
        <dbReference type="ChEBI" id="CHEBI:83834"/>
        <dbReference type="EC" id="5.2.1.8"/>
    </reaction>
</comment>
<feature type="compositionally biased region" description="Polar residues" evidence="6">
    <location>
        <begin position="227"/>
        <end position="236"/>
    </location>
</feature>
<dbReference type="Pfam" id="PF17800">
    <property type="entry name" value="NPL"/>
    <property type="match status" value="1"/>
</dbReference>
<dbReference type="InterPro" id="IPR041232">
    <property type="entry name" value="NPL"/>
</dbReference>
<evidence type="ECO:0000256" key="4">
    <source>
        <dbReference type="ARBA" id="ARBA00023235"/>
    </source>
</evidence>
<keyword evidence="3 5" id="KW-0697">Rotamase</keyword>
<dbReference type="InterPro" id="IPR001179">
    <property type="entry name" value="PPIase_FKBP_dom"/>
</dbReference>
<feature type="compositionally biased region" description="Basic and acidic residues" evidence="6">
    <location>
        <begin position="211"/>
        <end position="221"/>
    </location>
</feature>
<evidence type="ECO:0000313" key="8">
    <source>
        <dbReference type="EMBL" id="CAI9104640.1"/>
    </source>
</evidence>
<feature type="region of interest" description="Disordered" evidence="6">
    <location>
        <begin position="114"/>
        <end position="428"/>
    </location>
</feature>
<dbReference type="Pfam" id="PF00254">
    <property type="entry name" value="FKBP_C"/>
    <property type="match status" value="1"/>
</dbReference>
<feature type="compositionally biased region" description="Polar residues" evidence="6">
    <location>
        <begin position="295"/>
        <end position="308"/>
    </location>
</feature>
<dbReference type="Gene3D" id="2.60.120.340">
    <property type="entry name" value="Nucleoplasmin core domain"/>
    <property type="match status" value="1"/>
</dbReference>
<dbReference type="InterPro" id="IPR046357">
    <property type="entry name" value="PPIase_dom_sf"/>
</dbReference>
<dbReference type="SUPFAM" id="SSF54534">
    <property type="entry name" value="FKBP-like"/>
    <property type="match status" value="1"/>
</dbReference>
<sequence>MSFWGIEVKPGKPVTHSFEKVKRRLRISQATLGIGTAVKTSLVQCNVGNKTPVFICALLPTKTESLHLDLEFEEAEDVTFSVIGPRSVYLTGYYVGNSRHSALLSKSESFGEDIANSETERSVHDSDDDEYDDSFIDDGDPEVFPPSPVQSDGDTEDLVDNDNADRKGGGRRRQKIILSDSEDQTSSPENEDEDRVPLSALIRKKAVKNGYEMEEKTEDRTVGINEHINTTCSPSSAPKGKVDAATLLQKPNSELSSPKKTKSKRKRKRELDGHEEGVDKQSKVLQTKAEDQSQHQDSLQPSDANQRITALDIDGETPRPKMDGPSSKKRKKGVKEKSNGSIETAPNGQLKGNTAAVGKDVKKLPAPILKYKKPNTDTKTNSDLLPEGSRLEEPKKKKKDKTKKKNKEDVNVSLSSGNESGKPSESCQMRSLTNGLVIEELTSGNQDGKAATLGRKVKVYYTGRLKESGRVIDSNIGKAPYKFRLGDEEVIGGWNVGIEGMRVGDKRRLTVPPSLGYGEQGNGENVPPNSWLEFDIELVRAH</sequence>
<gene>
    <name evidence="8" type="ORF">OLC1_LOCUS13529</name>
</gene>
<dbReference type="PROSITE" id="PS50059">
    <property type="entry name" value="FKBP_PPIASE"/>
    <property type="match status" value="1"/>
</dbReference>
<evidence type="ECO:0000256" key="6">
    <source>
        <dbReference type="SAM" id="MobiDB-lite"/>
    </source>
</evidence>
<dbReference type="EC" id="5.2.1.8" evidence="2 5"/>
<proteinExistence type="predicted"/>